<organism evidence="1 2">
    <name type="scientific">Neiella holothuriorum</name>
    <dbReference type="NCBI Taxonomy" id="2870530"/>
    <lineage>
        <taxon>Bacteria</taxon>
        <taxon>Pseudomonadati</taxon>
        <taxon>Pseudomonadota</taxon>
        <taxon>Gammaproteobacteria</taxon>
        <taxon>Alteromonadales</taxon>
        <taxon>Echinimonadaceae</taxon>
        <taxon>Neiella</taxon>
    </lineage>
</organism>
<dbReference type="EMBL" id="JAHZSS010000002">
    <property type="protein sequence ID" value="MBW8190077.1"/>
    <property type="molecule type" value="Genomic_DNA"/>
</dbReference>
<gene>
    <name evidence="1" type="ORF">K0504_03435</name>
</gene>
<evidence type="ECO:0000313" key="2">
    <source>
        <dbReference type="Proteomes" id="UP001166251"/>
    </source>
</evidence>
<dbReference type="Proteomes" id="UP001166251">
    <property type="component" value="Unassembled WGS sequence"/>
</dbReference>
<proteinExistence type="predicted"/>
<accession>A0ABS7ECL9</accession>
<evidence type="ECO:0000313" key="1">
    <source>
        <dbReference type="EMBL" id="MBW8190077.1"/>
    </source>
</evidence>
<comment type="caution">
    <text evidence="1">The sequence shown here is derived from an EMBL/GenBank/DDBJ whole genome shotgun (WGS) entry which is preliminary data.</text>
</comment>
<keyword evidence="2" id="KW-1185">Reference proteome</keyword>
<reference evidence="1" key="1">
    <citation type="submission" date="2021-07" db="EMBL/GenBank/DDBJ databases">
        <title>Neiella marina sp. nov., isolated from the intestinal content of sea cucumber Apostichopus japonicus.</title>
        <authorList>
            <person name="Bai X."/>
        </authorList>
    </citation>
    <scope>NUCLEOTIDE SEQUENCE</scope>
    <source>
        <strain evidence="1">126</strain>
    </source>
</reference>
<dbReference type="RefSeq" id="WP_220102743.1">
    <property type="nucleotide sequence ID" value="NZ_JAHZSS010000002.1"/>
</dbReference>
<protein>
    <submittedName>
        <fullName evidence="1">Uncharacterized protein</fullName>
    </submittedName>
</protein>
<name>A0ABS7ECL9_9GAMM</name>
<sequence length="74" mass="8072">MARQLRTRFTAAEALYYLRARPQFSELSDTSLSSAIESFASSSSSDQLTLINLGTIERALAGGNMAFDVDTVSY</sequence>